<dbReference type="EMBL" id="JAAJBT010000004">
    <property type="protein sequence ID" value="NHM02025.1"/>
    <property type="molecule type" value="Genomic_DNA"/>
</dbReference>
<dbReference type="Pfam" id="PF10728">
    <property type="entry name" value="DUF2520"/>
    <property type="match status" value="1"/>
</dbReference>
<dbReference type="InterPro" id="IPR037108">
    <property type="entry name" value="TM1727-like_C_sf"/>
</dbReference>
<dbReference type="SUPFAM" id="SSF51735">
    <property type="entry name" value="NAD(P)-binding Rossmann-fold domains"/>
    <property type="match status" value="1"/>
</dbReference>
<dbReference type="InterPro" id="IPR036291">
    <property type="entry name" value="NAD(P)-bd_dom_sf"/>
</dbReference>
<sequence length="249" mass="27942">MIKVILLGSGNVATHLFQAFSKATEVEVVQVFSRTLSEDFPKSIQTSDFTKISDADMYIICVSDDAIASVSNQLEFENRLVVHTSGSTDFNLLDKKNRRGVFYPLQTFSKNKSVSFTEIPICLESEHVSDYLLLEKVAQSISNSVYKIDGNQRKALHVSAVFVCNFTNHLYQIGNEICNQNNIPFSILQPLIEETASKIKTLSPKEAQTGPALRKDSKTIAKHIDFLSDENQVEIYKLLTKSIQNVEKL</sequence>
<reference evidence="2 3" key="1">
    <citation type="submission" date="2020-02" db="EMBL/GenBank/DDBJ databases">
        <authorList>
            <person name="Chen W.-M."/>
        </authorList>
    </citation>
    <scope>NUCLEOTIDE SEQUENCE [LARGE SCALE GENOMIC DNA]</scope>
    <source>
        <strain evidence="2 3">KDG-16</strain>
    </source>
</reference>
<accession>A0ABX0I4B7</accession>
<dbReference type="Gene3D" id="1.10.1040.20">
    <property type="entry name" value="ProC-like, C-terminal domain"/>
    <property type="match status" value="1"/>
</dbReference>
<evidence type="ECO:0000313" key="3">
    <source>
        <dbReference type="Proteomes" id="UP000800984"/>
    </source>
</evidence>
<dbReference type="SUPFAM" id="SSF48179">
    <property type="entry name" value="6-phosphogluconate dehydrogenase C-terminal domain-like"/>
    <property type="match status" value="1"/>
</dbReference>
<dbReference type="Proteomes" id="UP000800984">
    <property type="component" value="Unassembled WGS sequence"/>
</dbReference>
<dbReference type="InterPro" id="IPR018931">
    <property type="entry name" value="DUF2520"/>
</dbReference>
<protein>
    <submittedName>
        <fullName evidence="2">DUF2520 domain-containing protein</fullName>
    </submittedName>
</protein>
<comment type="caution">
    <text evidence="2">The sequence shown here is derived from an EMBL/GenBank/DDBJ whole genome shotgun (WGS) entry which is preliminary data.</text>
</comment>
<organism evidence="2 3">
    <name type="scientific">Flavobacterium difficile</name>
    <dbReference type="NCBI Taxonomy" id="2709659"/>
    <lineage>
        <taxon>Bacteria</taxon>
        <taxon>Pseudomonadati</taxon>
        <taxon>Bacteroidota</taxon>
        <taxon>Flavobacteriia</taxon>
        <taxon>Flavobacteriales</taxon>
        <taxon>Flavobacteriaceae</taxon>
        <taxon>Flavobacterium</taxon>
    </lineage>
</organism>
<dbReference type="Gene3D" id="3.40.50.720">
    <property type="entry name" value="NAD(P)-binding Rossmann-like Domain"/>
    <property type="match status" value="1"/>
</dbReference>
<dbReference type="PANTHER" id="PTHR40459">
    <property type="entry name" value="CONSERVED HYPOTHETICAL ALANINE AND LEUCINE RICH PROTEIN"/>
    <property type="match status" value="1"/>
</dbReference>
<dbReference type="InterPro" id="IPR008927">
    <property type="entry name" value="6-PGluconate_DH-like_C_sf"/>
</dbReference>
<proteinExistence type="predicted"/>
<name>A0ABX0I4B7_9FLAO</name>
<evidence type="ECO:0000313" key="2">
    <source>
        <dbReference type="EMBL" id="NHM02025.1"/>
    </source>
</evidence>
<dbReference type="RefSeq" id="WP_166077122.1">
    <property type="nucleotide sequence ID" value="NZ_JAAJBT010000004.1"/>
</dbReference>
<keyword evidence="3" id="KW-1185">Reference proteome</keyword>
<feature type="domain" description="DUF2520" evidence="1">
    <location>
        <begin position="119"/>
        <end position="243"/>
    </location>
</feature>
<gene>
    <name evidence="2" type="ORF">G4D72_07870</name>
</gene>
<evidence type="ECO:0000259" key="1">
    <source>
        <dbReference type="Pfam" id="PF10728"/>
    </source>
</evidence>
<dbReference type="PANTHER" id="PTHR40459:SF1">
    <property type="entry name" value="CONSERVED HYPOTHETICAL ALANINE AND LEUCINE RICH PROTEIN"/>
    <property type="match status" value="1"/>
</dbReference>